<accession>A0A835J673</accession>
<feature type="compositionally biased region" description="Basic and acidic residues" evidence="2">
    <location>
        <begin position="397"/>
        <end position="415"/>
    </location>
</feature>
<protein>
    <recommendedName>
        <fullName evidence="3">BAG domain-containing protein</fullName>
    </recommendedName>
</protein>
<dbReference type="GO" id="GO:0009506">
    <property type="term" value="C:plasmodesma"/>
    <property type="evidence" value="ECO:0007669"/>
    <property type="project" value="TreeGrafter"/>
</dbReference>
<organism evidence="4 5">
    <name type="scientific">Salix dunnii</name>
    <dbReference type="NCBI Taxonomy" id="1413687"/>
    <lineage>
        <taxon>Eukaryota</taxon>
        <taxon>Viridiplantae</taxon>
        <taxon>Streptophyta</taxon>
        <taxon>Embryophyta</taxon>
        <taxon>Tracheophyta</taxon>
        <taxon>Spermatophyta</taxon>
        <taxon>Magnoliopsida</taxon>
        <taxon>eudicotyledons</taxon>
        <taxon>Gunneridae</taxon>
        <taxon>Pentapetalae</taxon>
        <taxon>rosids</taxon>
        <taxon>fabids</taxon>
        <taxon>Malpighiales</taxon>
        <taxon>Salicaceae</taxon>
        <taxon>Saliceae</taxon>
        <taxon>Salix</taxon>
    </lineage>
</organism>
<reference evidence="4 5" key="1">
    <citation type="submission" date="2020-10" db="EMBL/GenBank/DDBJ databases">
        <title>Plant Genome Project.</title>
        <authorList>
            <person name="Zhang R.-G."/>
        </authorList>
    </citation>
    <scope>NUCLEOTIDE SEQUENCE [LARGE SCALE GENOMIC DNA]</scope>
    <source>
        <strain evidence="4">FAFU-HL-1</strain>
        <tissue evidence="4">Leaf</tissue>
    </source>
</reference>
<gene>
    <name evidence="4" type="ORF">SADUNF_Sadunf17G0088800</name>
</gene>
<feature type="region of interest" description="Disordered" evidence="2">
    <location>
        <begin position="364"/>
        <end position="383"/>
    </location>
</feature>
<dbReference type="PANTHER" id="PTHR33322:SF18">
    <property type="entry name" value="BAG FAMILY MOLECULAR CHAPERONE REGULATOR 8, CHLOROPLASTIC"/>
    <property type="match status" value="1"/>
</dbReference>
<evidence type="ECO:0000259" key="3">
    <source>
        <dbReference type="Pfam" id="PF02179"/>
    </source>
</evidence>
<feature type="region of interest" description="Disordered" evidence="2">
    <location>
        <begin position="397"/>
        <end position="447"/>
    </location>
</feature>
<proteinExistence type="predicted"/>
<dbReference type="PANTHER" id="PTHR33322">
    <property type="entry name" value="BAG DOMAIN CONTAINING PROTEIN, EXPRESSED"/>
    <property type="match status" value="1"/>
</dbReference>
<dbReference type="SUPFAM" id="SSF63491">
    <property type="entry name" value="BAG domain"/>
    <property type="match status" value="1"/>
</dbReference>
<evidence type="ECO:0000313" key="5">
    <source>
        <dbReference type="Proteomes" id="UP000657918"/>
    </source>
</evidence>
<evidence type="ECO:0000256" key="2">
    <source>
        <dbReference type="SAM" id="MobiDB-lite"/>
    </source>
</evidence>
<feature type="compositionally biased region" description="Basic residues" evidence="2">
    <location>
        <begin position="81"/>
        <end position="90"/>
    </location>
</feature>
<dbReference type="GO" id="GO:0051087">
    <property type="term" value="F:protein-folding chaperone binding"/>
    <property type="evidence" value="ECO:0007669"/>
    <property type="project" value="InterPro"/>
</dbReference>
<dbReference type="Pfam" id="PF02179">
    <property type="entry name" value="BAG"/>
    <property type="match status" value="1"/>
</dbReference>
<feature type="region of interest" description="Disordered" evidence="2">
    <location>
        <begin position="71"/>
        <end position="97"/>
    </location>
</feature>
<dbReference type="OrthoDB" id="1100735at2759"/>
<comment type="caution">
    <text evidence="4">The sequence shown here is derived from an EMBL/GenBank/DDBJ whole genome shotgun (WGS) entry which is preliminary data.</text>
</comment>
<evidence type="ECO:0000313" key="4">
    <source>
        <dbReference type="EMBL" id="KAF9663792.1"/>
    </source>
</evidence>
<name>A0A835J673_9ROSI</name>
<dbReference type="AlphaFoldDB" id="A0A835J673"/>
<keyword evidence="1" id="KW-0143">Chaperone</keyword>
<dbReference type="EMBL" id="JADGMS010000017">
    <property type="protein sequence ID" value="KAF9663792.1"/>
    <property type="molecule type" value="Genomic_DNA"/>
</dbReference>
<sequence>MASHHHCQNHVSAPTTFTTTTAPCFCFSHCSTQPHHHPISPPQLSIDPLLQSLVSLLQQQQQLQHHRSHLFSPCLNEPSSHKKNHHRKSNLHFQQEDDPQQTQFVLSSLLQRINTLESSLHQFSACSSNNHNCHSLSLRDTAARVIQTHFRAFLVHRSKTLRQLKELAFIKSGFNSLKSSISTESHFDFKVVSHKAMNLLLKLDSIQGGDPMIRDGKRSVTRDLVRFMEFVDGFAIKRHELSYKSARNVRALGNTSKARASKAKNGYGGCRDLTPSQKEVVEKLRKRVEKISGFSRVCENDQEDAELEGFQQFVDDDDRELDRKVSIDGKRGVLLKRRGSQPSVIKTASFSENGNSYRVISDTDESVINEDGSSNDGSDNIDDHGEAAEIHFAETEERKGFSKGAENDQEAHLEDGGGSAQSSDSERNPRNGGDFESNGYSLNKDGSLVFSAPVPVKMESRADLMKNRKAVKIVT</sequence>
<dbReference type="GO" id="GO:0006457">
    <property type="term" value="P:protein folding"/>
    <property type="evidence" value="ECO:0007669"/>
    <property type="project" value="TreeGrafter"/>
</dbReference>
<dbReference type="InterPro" id="IPR040400">
    <property type="entry name" value="BAG5/6/7/8"/>
</dbReference>
<keyword evidence="5" id="KW-1185">Reference proteome</keyword>
<feature type="compositionally biased region" description="Low complexity" evidence="2">
    <location>
        <begin position="369"/>
        <end position="378"/>
    </location>
</feature>
<evidence type="ECO:0000256" key="1">
    <source>
        <dbReference type="ARBA" id="ARBA00023186"/>
    </source>
</evidence>
<dbReference type="Proteomes" id="UP000657918">
    <property type="component" value="Unassembled WGS sequence"/>
</dbReference>
<feature type="domain" description="BAG" evidence="3">
    <location>
        <begin position="184"/>
        <end position="232"/>
    </location>
</feature>
<dbReference type="InterPro" id="IPR003103">
    <property type="entry name" value="BAG_domain"/>
</dbReference>